<keyword evidence="9" id="KW-1185">Reference proteome</keyword>
<feature type="transmembrane region" description="Helical" evidence="6">
    <location>
        <begin position="138"/>
        <end position="166"/>
    </location>
</feature>
<evidence type="ECO:0000313" key="9">
    <source>
        <dbReference type="Proteomes" id="UP001215216"/>
    </source>
</evidence>
<dbReference type="PROSITE" id="PS50850">
    <property type="entry name" value="MFS"/>
    <property type="match status" value="1"/>
</dbReference>
<keyword evidence="4 6" id="KW-1133">Transmembrane helix</keyword>
<feature type="domain" description="Major facilitator superfamily (MFS) profile" evidence="7">
    <location>
        <begin position="238"/>
        <end position="429"/>
    </location>
</feature>
<dbReference type="EMBL" id="CP121208">
    <property type="protein sequence ID" value="WFM83386.1"/>
    <property type="molecule type" value="Genomic_DNA"/>
</dbReference>
<organism evidence="8 9">
    <name type="scientific">Arcanobacterium canis</name>
    <dbReference type="NCBI Taxonomy" id="999183"/>
    <lineage>
        <taxon>Bacteria</taxon>
        <taxon>Bacillati</taxon>
        <taxon>Actinomycetota</taxon>
        <taxon>Actinomycetes</taxon>
        <taxon>Actinomycetales</taxon>
        <taxon>Actinomycetaceae</taxon>
        <taxon>Arcanobacterium</taxon>
    </lineage>
</organism>
<dbReference type="Pfam" id="PF07690">
    <property type="entry name" value="MFS_1"/>
    <property type="match status" value="1"/>
</dbReference>
<gene>
    <name evidence="8" type="ORF">P7079_08365</name>
</gene>
<dbReference type="InterPro" id="IPR020846">
    <property type="entry name" value="MFS_dom"/>
</dbReference>
<keyword evidence="5 6" id="KW-0472">Membrane</keyword>
<evidence type="ECO:0000256" key="3">
    <source>
        <dbReference type="ARBA" id="ARBA00022692"/>
    </source>
</evidence>
<protein>
    <submittedName>
        <fullName evidence="8">MFS transporter</fullName>
    </submittedName>
</protein>
<feature type="transmembrane region" description="Helical" evidence="6">
    <location>
        <begin position="107"/>
        <end position="126"/>
    </location>
</feature>
<keyword evidence="2" id="KW-1003">Cell membrane</keyword>
<name>A0ABY8G1J4_9ACTO</name>
<feature type="transmembrane region" description="Helical" evidence="6">
    <location>
        <begin position="45"/>
        <end position="68"/>
    </location>
</feature>
<comment type="subcellular location">
    <subcellularLocation>
        <location evidence="1">Cell membrane</location>
        <topology evidence="1">Multi-pass membrane protein</topology>
    </subcellularLocation>
</comment>
<dbReference type="Gene3D" id="1.20.1250.20">
    <property type="entry name" value="MFS general substrate transporter like domains"/>
    <property type="match status" value="1"/>
</dbReference>
<proteinExistence type="predicted"/>
<dbReference type="Proteomes" id="UP001215216">
    <property type="component" value="Chromosome"/>
</dbReference>
<feature type="transmembrane region" description="Helical" evidence="6">
    <location>
        <begin position="305"/>
        <end position="324"/>
    </location>
</feature>
<dbReference type="PANTHER" id="PTHR23513:SF17">
    <property type="entry name" value="MEMBRANE PROTEIN"/>
    <property type="match status" value="1"/>
</dbReference>
<evidence type="ECO:0000256" key="1">
    <source>
        <dbReference type="ARBA" id="ARBA00004651"/>
    </source>
</evidence>
<dbReference type="InterPro" id="IPR036259">
    <property type="entry name" value="MFS_trans_sf"/>
</dbReference>
<feature type="transmembrane region" description="Helical" evidence="6">
    <location>
        <begin position="271"/>
        <end position="293"/>
    </location>
</feature>
<evidence type="ECO:0000256" key="6">
    <source>
        <dbReference type="SAM" id="Phobius"/>
    </source>
</evidence>
<feature type="transmembrane region" description="Helical" evidence="6">
    <location>
        <begin position="172"/>
        <end position="196"/>
    </location>
</feature>
<feature type="transmembrane region" description="Helical" evidence="6">
    <location>
        <begin position="237"/>
        <end position="259"/>
    </location>
</feature>
<keyword evidence="3 6" id="KW-0812">Transmembrane</keyword>
<evidence type="ECO:0000313" key="8">
    <source>
        <dbReference type="EMBL" id="WFM83386.1"/>
    </source>
</evidence>
<sequence>MKLRECLSYRQFRRLLAIRLVSQTGDGFFQVGLATLLIFNPTKAATAGQIAIAFAILLVPFTVIGPFAGPLLDRWRRRNVLVVGNAVRLVLAGILAVLIETVGDTPVVYILALSALGMNRFLLAGLSAALPHTLPLRLYLIANSITPTLGSLMAALGGGIGALLALTLPTTWVSGGSLVAAAVIFGLSSLLSVVFFDAGALGPRTPPTSSAWGDMRKVTSDMASGARYLIQRRIPALALMAIASHRFFYGLNFVALIIISRHLLADPMNTSAGFAQFALVGGVSFAGNALAVVATPIANNVMSPWAWVCWCFGIMAVSQAIVAGSWHAPWLHIAAVLAGFSAQGSKIAVDTIVQASTEDRYRGRAFAFYDMAFNMAFILAALAAILVLPPEGWSRIVFCVATVLCVVCGAAYLRVGVGEKYEESSVSNL</sequence>
<evidence type="ECO:0000259" key="7">
    <source>
        <dbReference type="PROSITE" id="PS50850"/>
    </source>
</evidence>
<evidence type="ECO:0000256" key="5">
    <source>
        <dbReference type="ARBA" id="ARBA00023136"/>
    </source>
</evidence>
<dbReference type="InterPro" id="IPR011701">
    <property type="entry name" value="MFS"/>
</dbReference>
<dbReference type="RefSeq" id="WP_278012781.1">
    <property type="nucleotide sequence ID" value="NZ_CP121208.1"/>
</dbReference>
<feature type="transmembrane region" description="Helical" evidence="6">
    <location>
        <begin position="20"/>
        <end position="39"/>
    </location>
</feature>
<dbReference type="CDD" id="cd06173">
    <property type="entry name" value="MFS_MefA_like"/>
    <property type="match status" value="1"/>
</dbReference>
<feature type="transmembrane region" description="Helical" evidence="6">
    <location>
        <begin position="393"/>
        <end position="413"/>
    </location>
</feature>
<dbReference type="SUPFAM" id="SSF103473">
    <property type="entry name" value="MFS general substrate transporter"/>
    <property type="match status" value="2"/>
</dbReference>
<reference evidence="8 9" key="1">
    <citation type="submission" date="2023-03" db="EMBL/GenBank/DDBJ databases">
        <title>Complete genome of Arcanobacterium canis strain DSM 25104 isolated in 2010 from a canine otitis externa in Germany.</title>
        <authorList>
            <person name="Borowiak M."/>
            <person name="Kreitlow A."/>
            <person name="Malorny B."/>
            <person name="Laemmler C."/>
            <person name="Prenger-Berninghoff E."/>
            <person name="Ploetz M."/>
            <person name="Abdulmawjood A."/>
        </authorList>
    </citation>
    <scope>NUCLEOTIDE SEQUENCE [LARGE SCALE GENOMIC DNA]</scope>
    <source>
        <strain evidence="8 9">DSM 25104</strain>
    </source>
</reference>
<feature type="transmembrane region" description="Helical" evidence="6">
    <location>
        <begin position="80"/>
        <end position="101"/>
    </location>
</feature>
<evidence type="ECO:0000256" key="2">
    <source>
        <dbReference type="ARBA" id="ARBA00022475"/>
    </source>
</evidence>
<dbReference type="PANTHER" id="PTHR23513">
    <property type="entry name" value="INTEGRAL MEMBRANE EFFLUX PROTEIN-RELATED"/>
    <property type="match status" value="1"/>
</dbReference>
<accession>A0ABY8G1J4</accession>
<feature type="transmembrane region" description="Helical" evidence="6">
    <location>
        <begin position="365"/>
        <end position="387"/>
    </location>
</feature>
<evidence type="ECO:0000256" key="4">
    <source>
        <dbReference type="ARBA" id="ARBA00022989"/>
    </source>
</evidence>